<reference evidence="6" key="2">
    <citation type="submission" date="2025-04" db="UniProtKB">
        <authorList>
            <consortium name="RefSeq"/>
        </authorList>
    </citation>
    <scope>IDENTIFICATION</scope>
    <source>
        <strain evidence="6">DH4</strain>
        <tissue evidence="6">Whole body</tissue>
    </source>
</reference>
<evidence type="ECO:0000313" key="5">
    <source>
        <dbReference type="Proteomes" id="UP000005203"/>
    </source>
</evidence>
<dbReference type="Proteomes" id="UP000005203">
    <property type="component" value="Linkage group LG1"/>
</dbReference>
<evidence type="ECO:0000256" key="3">
    <source>
        <dbReference type="SAM" id="Coils"/>
    </source>
</evidence>
<dbReference type="PANTHER" id="PTHR19423">
    <property type="entry name" value="SH3 DOMAIN-BINDING PROTEIN 5"/>
    <property type="match status" value="1"/>
</dbReference>
<dbReference type="RefSeq" id="XP_016773313.1">
    <property type="nucleotide sequence ID" value="XM_016917824.2"/>
</dbReference>
<feature type="coiled-coil region" evidence="3">
    <location>
        <begin position="15"/>
        <end position="49"/>
    </location>
</feature>
<accession>A0A7M7IL58</accession>
<dbReference type="GO" id="GO:0005737">
    <property type="term" value="C:cytoplasm"/>
    <property type="evidence" value="ECO:0007669"/>
    <property type="project" value="TreeGrafter"/>
</dbReference>
<dbReference type="KEGG" id="ame:552162"/>
<keyword evidence="2 3" id="KW-0175">Coiled coil</keyword>
<dbReference type="PANTHER" id="PTHR19423:SF1">
    <property type="entry name" value="SH3 DOMAIN-BINDING PROTEIN 5"/>
    <property type="match status" value="1"/>
</dbReference>
<dbReference type="EnsemblMetazoa" id="XM_016917824">
    <property type="protein sequence ID" value="XP_016773313"/>
    <property type="gene ID" value="LOC552162"/>
</dbReference>
<evidence type="ECO:0000256" key="2">
    <source>
        <dbReference type="ARBA" id="ARBA00023054"/>
    </source>
</evidence>
<dbReference type="Pfam" id="PF05276">
    <property type="entry name" value="SH3BP5"/>
    <property type="match status" value="1"/>
</dbReference>
<evidence type="ECO:0000256" key="1">
    <source>
        <dbReference type="ARBA" id="ARBA00007796"/>
    </source>
</evidence>
<dbReference type="InterPro" id="IPR007940">
    <property type="entry name" value="SH3BP5"/>
</dbReference>
<dbReference type="OrthoDB" id="446789at2759"/>
<accession>A0A8U1DDI9</accession>
<keyword evidence="5" id="KW-1185">Reference proteome</keyword>
<dbReference type="GO" id="GO:0035556">
    <property type="term" value="P:intracellular signal transduction"/>
    <property type="evidence" value="ECO:0007669"/>
    <property type="project" value="InterPro"/>
</dbReference>
<reference evidence="4" key="1">
    <citation type="submission" date="2021-01" db="UniProtKB">
        <authorList>
            <consortium name="EnsemblMetazoa"/>
        </authorList>
    </citation>
    <scope>IDENTIFICATION</scope>
    <source>
        <strain evidence="4">DH4</strain>
    </source>
</reference>
<accession>A0A8B7KSR6</accession>
<evidence type="ECO:0000313" key="6">
    <source>
        <dbReference type="RefSeq" id="XP_016773313.1"/>
    </source>
</evidence>
<feature type="coiled-coil region" evidence="3">
    <location>
        <begin position="194"/>
        <end position="228"/>
    </location>
</feature>
<organism evidence="5 6">
    <name type="scientific">Apis mellifera</name>
    <name type="common">Honeybee</name>
    <dbReference type="NCBI Taxonomy" id="7460"/>
    <lineage>
        <taxon>Eukaryota</taxon>
        <taxon>Metazoa</taxon>
        <taxon>Ecdysozoa</taxon>
        <taxon>Arthropoda</taxon>
        <taxon>Hexapoda</taxon>
        <taxon>Insecta</taxon>
        <taxon>Pterygota</taxon>
        <taxon>Neoptera</taxon>
        <taxon>Endopterygota</taxon>
        <taxon>Hymenoptera</taxon>
        <taxon>Apocrita</taxon>
        <taxon>Aculeata</taxon>
        <taxon>Apoidea</taxon>
        <taxon>Anthophila</taxon>
        <taxon>Apidae</taxon>
        <taxon>Apis</taxon>
    </lineage>
</organism>
<proteinExistence type="inferred from homology"/>
<name>A0A7M7IL58_APIME</name>
<evidence type="ECO:0000313" key="4">
    <source>
        <dbReference type="EnsemblMetazoa" id="XP_016773313"/>
    </source>
</evidence>
<dbReference type="GeneID" id="552162"/>
<protein>
    <submittedName>
        <fullName evidence="6">SH3 domain-binding protein 5 homolog</fullName>
    </submittedName>
</protein>
<dbReference type="AlphaFoldDB" id="A0A7M7IL58"/>
<dbReference type="GO" id="GO:0004860">
    <property type="term" value="F:protein kinase inhibitor activity"/>
    <property type="evidence" value="ECO:0007669"/>
    <property type="project" value="TreeGrafter"/>
</dbReference>
<sequence>MDVTDNADGSLDPRIQIELENLNDATDDINKLETELDEAHTAFRQLLSETTKRLKEILNKVGNSYVEKARCYYEALEVARQAQVKCQQQAQLFQRASEIHAAAKETVALAESRFMSHQHEWNFDQAWQDMLNHATLKVMDAENQKAECGREHYRRAVLFNDAEKKLLQLEEKHHRSIIKARPYFEVKAQCDQMLATQKERVECLQKAIQDAKSNYATSLRRLEEISNQIHQQRQDYAFIANGPREPGVGAELVSPQKTSNYDIEFNQSNSNRTKDIMNNQMKYNRIQDYDNSCQLQEDIEYLGKRSVDGSEAISSQWELELEANLENLNNLSLENSVLDHDSKNESTNLHFYNEENSKSNKFLEKLNYKFSQDKDHSIQNLKQSKNLFKTLKSPFVNKSLMTYFEEPITRSALLHTIDKHLESCSK</sequence>
<gene>
    <name evidence="6" type="primary">LOC552162</name>
</gene>
<reference evidence="5" key="3">
    <citation type="submission" date="2025-05" db="UniProtKB">
        <authorList>
            <consortium name="RefSeq"/>
        </authorList>
    </citation>
    <scope>NUCLEOTIDE SEQUENCE [LARGE SCALE GENOMIC DNA]</scope>
    <source>
        <strain evidence="5">DH4</strain>
    </source>
</reference>
<comment type="similarity">
    <text evidence="1">Belongs to the SH3BP5 family.</text>
</comment>